<feature type="transmembrane region" description="Helical" evidence="1">
    <location>
        <begin position="619"/>
        <end position="641"/>
    </location>
</feature>
<sequence>MMRGALLNILSGCRGSPLLCRAACGAIRTRHQHGHSALFLPVALLVVVCLSCVHGSAIQDSFASVPNAFRSTGTVVRAVYEAKQLASACFTPGDWKPLLSSSYILCEANGGSVSDNAAINTSNALDPIVQAWCPSHSKGILVNQSVHWSTLAPPGLQLRDSSLASSRARSWDCLTYSCDMENTIMAHAAVSMPRSSIDVAYAALPPAVGGLGASTPCCGSTNSTFVLYMTRGLLTQSTALPVTAMNNEATALYRAYVEEESTHNALMEGSDKSSGSGVLRSSKSASTAAVAPTAPRAEAVAASDFAAAPPRSREMDFCLVRQLSPSFYPGGTHSGLGDGGVVFATNASICSVDVSDRIKEEDATLIMRGYTTILTTAEGVEGLSFPKELIVAIASWIASPQSRSLGHYHPGQSLLREKGRCMWGSNASYATAYRTGEYLECLFDPSALARVPPLVLSVRSESIVSTAETNNTCSIALQLSSCVGPEGKTLRFFSTGSIIDEIERHRHSMKSFREPAIVVGVQQLRGATVAVTRHAKVVKWSTEFSDAGHNQPLLYLAVPRGTAVAADVSALDALCVDSAVCSRHETFYRPLNLCAHVPCTRVLLYSFNADTFACSPRTAFVSSLAAICLTLLIAEGVVLYLRRKTESAKEEHMQLVLQVQRRSTEVQ</sequence>
<evidence type="ECO:0000256" key="1">
    <source>
        <dbReference type="SAM" id="Phobius"/>
    </source>
</evidence>
<accession>A0A836GJ66</accession>
<protein>
    <submittedName>
        <fullName evidence="2">Uncharacterized protein</fullName>
    </submittedName>
</protein>
<keyword evidence="1" id="KW-0812">Transmembrane</keyword>
<organism evidence="2 3">
    <name type="scientific">Leishmania orientalis</name>
    <dbReference type="NCBI Taxonomy" id="2249476"/>
    <lineage>
        <taxon>Eukaryota</taxon>
        <taxon>Discoba</taxon>
        <taxon>Euglenozoa</taxon>
        <taxon>Kinetoplastea</taxon>
        <taxon>Metakinetoplastina</taxon>
        <taxon>Trypanosomatida</taxon>
        <taxon>Trypanosomatidae</taxon>
        <taxon>Leishmaniinae</taxon>
        <taxon>Leishmania</taxon>
    </lineage>
</organism>
<dbReference type="RefSeq" id="XP_067064493.1">
    <property type="nucleotide sequence ID" value="XM_067209110.1"/>
</dbReference>
<dbReference type="GeneID" id="92363044"/>
<evidence type="ECO:0000313" key="3">
    <source>
        <dbReference type="Proteomes" id="UP000674143"/>
    </source>
</evidence>
<keyword evidence="3" id="KW-1185">Reference proteome</keyword>
<dbReference type="EMBL" id="JAFHLR010000015">
    <property type="protein sequence ID" value="KAG5482997.1"/>
    <property type="molecule type" value="Genomic_DNA"/>
</dbReference>
<name>A0A836GJ66_9TRYP</name>
<dbReference type="Proteomes" id="UP000674143">
    <property type="component" value="Unassembled WGS sequence"/>
</dbReference>
<evidence type="ECO:0000313" key="2">
    <source>
        <dbReference type="EMBL" id="KAG5482997.1"/>
    </source>
</evidence>
<keyword evidence="1" id="KW-1133">Transmembrane helix</keyword>
<proteinExistence type="predicted"/>
<gene>
    <name evidence="2" type="ORF">LSCM4_07207</name>
</gene>
<comment type="caution">
    <text evidence="2">The sequence shown here is derived from an EMBL/GenBank/DDBJ whole genome shotgun (WGS) entry which is preliminary data.</text>
</comment>
<reference evidence="3" key="2">
    <citation type="journal article" date="2021" name="Sci. Data">
        <title>Chromosome-scale genome sequencing, assembly and annotation of six genomes from subfamily Leishmaniinae.</title>
        <authorList>
            <person name="Almutairi H."/>
            <person name="Urbaniak M.D."/>
            <person name="Bates M.D."/>
            <person name="Jariyapan N."/>
            <person name="Kwakye-Nuako G."/>
            <person name="Thomaz Soccol V."/>
            <person name="Al-Salem W.S."/>
            <person name="Dillon R.J."/>
            <person name="Bates P.A."/>
            <person name="Gatherer D."/>
        </authorList>
    </citation>
    <scope>NUCLEOTIDE SEQUENCE [LARGE SCALE GENOMIC DNA]</scope>
</reference>
<dbReference type="KEGG" id="loi:92363044"/>
<reference evidence="3" key="1">
    <citation type="journal article" date="2021" name="Microbiol. Resour. Announc.">
        <title>LGAAP: Leishmaniinae Genome Assembly and Annotation Pipeline.</title>
        <authorList>
            <person name="Almutairi H."/>
            <person name="Urbaniak M.D."/>
            <person name="Bates M.D."/>
            <person name="Jariyapan N."/>
            <person name="Kwakye-Nuako G."/>
            <person name="Thomaz-Soccol V."/>
            <person name="Al-Salem W.S."/>
            <person name="Dillon R.J."/>
            <person name="Bates P.A."/>
            <person name="Gatherer D."/>
        </authorList>
    </citation>
    <scope>NUCLEOTIDE SEQUENCE [LARGE SCALE GENOMIC DNA]</scope>
</reference>
<dbReference type="AlphaFoldDB" id="A0A836GJ66"/>
<keyword evidence="1" id="KW-0472">Membrane</keyword>